<keyword evidence="3" id="KW-1185">Reference proteome</keyword>
<dbReference type="Proteomes" id="UP000297703">
    <property type="component" value="Unassembled WGS sequence"/>
</dbReference>
<comment type="caution">
    <text evidence="2">The sequence shown here is derived from an EMBL/GenBank/DDBJ whole genome shotgun (WGS) entry which is preliminary data.</text>
</comment>
<evidence type="ECO:0000313" key="2">
    <source>
        <dbReference type="EMBL" id="TFK02134.1"/>
    </source>
</evidence>
<reference evidence="2 3" key="1">
    <citation type="submission" date="2019-04" db="EMBL/GenBank/DDBJ databases">
        <title>Draft genome of the big-headed turtle Platysternon megacephalum.</title>
        <authorList>
            <person name="Gong S."/>
        </authorList>
    </citation>
    <scope>NUCLEOTIDE SEQUENCE [LARGE SCALE GENOMIC DNA]</scope>
    <source>
        <strain evidence="2">DO16091913</strain>
        <tissue evidence="2">Muscle</tissue>
    </source>
</reference>
<sequence length="85" mass="8522">MRSERAAAARHSVSAGRRARTIEPAAGSGRDGSGAPRPQAAGGGSQQPLCPGAPGGSARGRVCVPLPPRMLFFPSRTATVESVGV</sequence>
<dbReference type="AlphaFoldDB" id="A0A4D9E4W3"/>
<feature type="region of interest" description="Disordered" evidence="1">
    <location>
        <begin position="1"/>
        <end position="62"/>
    </location>
</feature>
<gene>
    <name evidence="2" type="ORF">DR999_PMT15557</name>
</gene>
<evidence type="ECO:0000313" key="3">
    <source>
        <dbReference type="Proteomes" id="UP000297703"/>
    </source>
</evidence>
<name>A0A4D9E4W3_9SAUR</name>
<accession>A0A4D9E4W3</accession>
<organism evidence="2 3">
    <name type="scientific">Platysternon megacephalum</name>
    <name type="common">big-headed turtle</name>
    <dbReference type="NCBI Taxonomy" id="55544"/>
    <lineage>
        <taxon>Eukaryota</taxon>
        <taxon>Metazoa</taxon>
        <taxon>Chordata</taxon>
        <taxon>Craniata</taxon>
        <taxon>Vertebrata</taxon>
        <taxon>Euteleostomi</taxon>
        <taxon>Archelosauria</taxon>
        <taxon>Testudinata</taxon>
        <taxon>Testudines</taxon>
        <taxon>Cryptodira</taxon>
        <taxon>Durocryptodira</taxon>
        <taxon>Testudinoidea</taxon>
        <taxon>Platysternidae</taxon>
        <taxon>Platysternon</taxon>
    </lineage>
</organism>
<evidence type="ECO:0000256" key="1">
    <source>
        <dbReference type="SAM" id="MobiDB-lite"/>
    </source>
</evidence>
<proteinExistence type="predicted"/>
<reference evidence="2 3" key="2">
    <citation type="submission" date="2019-04" db="EMBL/GenBank/DDBJ databases">
        <title>The genome sequence of big-headed turtle.</title>
        <authorList>
            <person name="Gong S."/>
        </authorList>
    </citation>
    <scope>NUCLEOTIDE SEQUENCE [LARGE SCALE GENOMIC DNA]</scope>
    <source>
        <strain evidence="2">DO16091913</strain>
        <tissue evidence="2">Muscle</tissue>
    </source>
</reference>
<protein>
    <submittedName>
        <fullName evidence="2">Chromatin assembly factor 1 subunit A</fullName>
    </submittedName>
</protein>
<dbReference type="EMBL" id="QXTE01000199">
    <property type="protein sequence ID" value="TFK02134.1"/>
    <property type="molecule type" value="Genomic_DNA"/>
</dbReference>